<feature type="transmembrane region" description="Helical" evidence="1">
    <location>
        <begin position="62"/>
        <end position="83"/>
    </location>
</feature>
<reference evidence="3" key="1">
    <citation type="journal article" date="2019" name="Int. J. Syst. Evol. Microbiol.">
        <title>The Global Catalogue of Microorganisms (GCM) 10K type strain sequencing project: providing services to taxonomists for standard genome sequencing and annotation.</title>
        <authorList>
            <consortium name="The Broad Institute Genomics Platform"/>
            <consortium name="The Broad Institute Genome Sequencing Center for Infectious Disease"/>
            <person name="Wu L."/>
            <person name="Ma J."/>
        </authorList>
    </citation>
    <scope>NUCLEOTIDE SEQUENCE [LARGE SCALE GENOMIC DNA]</scope>
    <source>
        <strain evidence="3">CCM 8937</strain>
    </source>
</reference>
<organism evidence="2 3">
    <name type="scientific">Lapidilactobacillus gannanensis</name>
    <dbReference type="NCBI Taxonomy" id="2486002"/>
    <lineage>
        <taxon>Bacteria</taxon>
        <taxon>Bacillati</taxon>
        <taxon>Bacillota</taxon>
        <taxon>Bacilli</taxon>
        <taxon>Lactobacillales</taxon>
        <taxon>Lactobacillaceae</taxon>
        <taxon>Lapidilactobacillus</taxon>
    </lineage>
</organism>
<comment type="caution">
    <text evidence="2">The sequence shown here is derived from an EMBL/GenBank/DDBJ whole genome shotgun (WGS) entry which is preliminary data.</text>
</comment>
<keyword evidence="1" id="KW-0812">Transmembrane</keyword>
<feature type="transmembrane region" description="Helical" evidence="1">
    <location>
        <begin position="95"/>
        <end position="117"/>
    </location>
</feature>
<evidence type="ECO:0000313" key="2">
    <source>
        <dbReference type="EMBL" id="MFD1412041.1"/>
    </source>
</evidence>
<accession>A0ABW4BQF7</accession>
<keyword evidence="1" id="KW-1133">Transmembrane helix</keyword>
<dbReference type="Proteomes" id="UP001597191">
    <property type="component" value="Unassembled WGS sequence"/>
</dbReference>
<sequence>MTGNLRMLGILLPLIGLTIGILARTLLARFLGPKWRFYDFLPPFLTVGTELLAQSADIQGTWAFGIIGVCVLALAYAAFLAVDHHEILFGHYFRVVWRLYLLISFVWFAFMLFWLLMK</sequence>
<dbReference type="EMBL" id="JBHTOH010000092">
    <property type="protein sequence ID" value="MFD1412041.1"/>
    <property type="molecule type" value="Genomic_DNA"/>
</dbReference>
<evidence type="ECO:0000313" key="3">
    <source>
        <dbReference type="Proteomes" id="UP001597191"/>
    </source>
</evidence>
<dbReference type="Pfam" id="PF11877">
    <property type="entry name" value="DUF3397"/>
    <property type="match status" value="1"/>
</dbReference>
<dbReference type="RefSeq" id="WP_125649021.1">
    <property type="nucleotide sequence ID" value="NZ_JBHTOH010000092.1"/>
</dbReference>
<gene>
    <name evidence="2" type="ORF">ACFQ4R_10670</name>
</gene>
<evidence type="ECO:0000256" key="1">
    <source>
        <dbReference type="SAM" id="Phobius"/>
    </source>
</evidence>
<dbReference type="InterPro" id="IPR024515">
    <property type="entry name" value="DUF3397"/>
</dbReference>
<proteinExistence type="predicted"/>
<name>A0ABW4BQF7_9LACO</name>
<protein>
    <submittedName>
        <fullName evidence="2">DUF3397 family protein</fullName>
    </submittedName>
</protein>
<keyword evidence="1" id="KW-0472">Membrane</keyword>
<keyword evidence="3" id="KW-1185">Reference proteome</keyword>